<dbReference type="Proteomes" id="UP000322244">
    <property type="component" value="Unassembled WGS sequence"/>
</dbReference>
<sequence>MTAELSEAPSKRPPTRRRVRKRPLRRAWDYTHRWSALILGMFLVVETTSGAILLYNAELFRATHSTFYQHTASTTPMDAEQAMQVVQRAHPDFPAGWVSPDGGILAVGSADYSSAYAVDPGTGHINGFADLNGGVLGFLVNMHDCAFTCAGSPGTVGTLSHPVPTLGTTWLNGITWGALILGTLGLFMVLLGISGIILWWPTFARFSHGFRLRLKKGRYARDLDLHNVIGIVSIPFLLMWGITGAAFELPVVEKAWLAMTGGNSTVDESRFTFTPREGAADRPTLSVTEAADVALSHAAGRVSYLTVPTPDADYYSVAVAGDYAPYGGRAFYSGDVMVYINPHDRDDVKVTDASHDQPLANTFYDKVFEPAHFGWLVSGWWRSIWFGFGMTPLILMVTGVSTWLFKRGVAKRRRAATR</sequence>
<dbReference type="RefSeq" id="WP_149430990.1">
    <property type="nucleotide sequence ID" value="NZ_VLNY01000006.1"/>
</dbReference>
<keyword evidence="2" id="KW-0812">Transmembrane</keyword>
<keyword evidence="2" id="KW-1133">Transmembrane helix</keyword>
<keyword evidence="4" id="KW-1185">Reference proteome</keyword>
<feature type="region of interest" description="Disordered" evidence="1">
    <location>
        <begin position="1"/>
        <end position="21"/>
    </location>
</feature>
<gene>
    <name evidence="3" type="ORF">FOY51_14685</name>
</gene>
<feature type="transmembrane region" description="Helical" evidence="2">
    <location>
        <begin position="384"/>
        <end position="405"/>
    </location>
</feature>
<comment type="caution">
    <text evidence="3">The sequence shown here is derived from an EMBL/GenBank/DDBJ whole genome shotgun (WGS) entry which is preliminary data.</text>
</comment>
<dbReference type="Pfam" id="PF03929">
    <property type="entry name" value="PepSY_TM"/>
    <property type="match status" value="1"/>
</dbReference>
<evidence type="ECO:0000256" key="2">
    <source>
        <dbReference type="SAM" id="Phobius"/>
    </source>
</evidence>
<accession>A0A5A7SAA8</accession>
<dbReference type="AlphaFoldDB" id="A0A5A7SAA8"/>
<evidence type="ECO:0000313" key="3">
    <source>
        <dbReference type="EMBL" id="KAA0022229.1"/>
    </source>
</evidence>
<organism evidence="3 4">
    <name type="scientific">Antrihabitans cavernicola</name>
    <dbReference type="NCBI Taxonomy" id="2495913"/>
    <lineage>
        <taxon>Bacteria</taxon>
        <taxon>Bacillati</taxon>
        <taxon>Actinomycetota</taxon>
        <taxon>Actinomycetes</taxon>
        <taxon>Mycobacteriales</taxon>
        <taxon>Nocardiaceae</taxon>
        <taxon>Antrihabitans</taxon>
    </lineage>
</organism>
<dbReference type="PANTHER" id="PTHR34219">
    <property type="entry name" value="IRON-REGULATED INNER MEMBRANE PROTEIN-RELATED"/>
    <property type="match status" value="1"/>
</dbReference>
<name>A0A5A7SAA8_9NOCA</name>
<dbReference type="EMBL" id="VLNY01000006">
    <property type="protein sequence ID" value="KAA0022229.1"/>
    <property type="molecule type" value="Genomic_DNA"/>
</dbReference>
<protein>
    <submittedName>
        <fullName evidence="3">PepSY domain-containing protein</fullName>
    </submittedName>
</protein>
<reference evidence="3 4" key="1">
    <citation type="submission" date="2019-07" db="EMBL/GenBank/DDBJ databases">
        <title>Rhodococcus cavernicolus sp. nov., isolated from a cave.</title>
        <authorList>
            <person name="Lee S.D."/>
        </authorList>
    </citation>
    <scope>NUCLEOTIDE SEQUENCE [LARGE SCALE GENOMIC DNA]</scope>
    <source>
        <strain evidence="3 4">C1-24</strain>
    </source>
</reference>
<evidence type="ECO:0000256" key="1">
    <source>
        <dbReference type="SAM" id="MobiDB-lite"/>
    </source>
</evidence>
<keyword evidence="2" id="KW-0472">Membrane</keyword>
<dbReference type="InterPro" id="IPR005625">
    <property type="entry name" value="PepSY-ass_TM"/>
</dbReference>
<evidence type="ECO:0000313" key="4">
    <source>
        <dbReference type="Proteomes" id="UP000322244"/>
    </source>
</evidence>
<proteinExistence type="predicted"/>
<feature type="transmembrane region" description="Helical" evidence="2">
    <location>
        <begin position="225"/>
        <end position="247"/>
    </location>
</feature>
<feature type="transmembrane region" description="Helical" evidence="2">
    <location>
        <begin position="174"/>
        <end position="204"/>
    </location>
</feature>
<feature type="transmembrane region" description="Helical" evidence="2">
    <location>
        <begin position="34"/>
        <end position="55"/>
    </location>
</feature>
<dbReference type="OrthoDB" id="3829465at2"/>